<dbReference type="GO" id="GO:0016558">
    <property type="term" value="P:protein import into peroxisome matrix"/>
    <property type="evidence" value="ECO:0007669"/>
    <property type="project" value="InterPro"/>
</dbReference>
<dbReference type="InterPro" id="IPR013083">
    <property type="entry name" value="Znf_RING/FYVE/PHD"/>
</dbReference>
<keyword evidence="8 15" id="KW-0863">Zinc-finger</keyword>
<evidence type="ECO:0000256" key="6">
    <source>
        <dbReference type="ARBA" id="ARBA00022692"/>
    </source>
</evidence>
<proteinExistence type="inferred from homology"/>
<dbReference type="SUPFAM" id="SSF57850">
    <property type="entry name" value="RING/U-box"/>
    <property type="match status" value="1"/>
</dbReference>
<accession>A0A834YXB8</accession>
<evidence type="ECO:0000256" key="7">
    <source>
        <dbReference type="ARBA" id="ARBA00022723"/>
    </source>
</evidence>
<dbReference type="Gene3D" id="3.30.40.10">
    <property type="entry name" value="Zinc/RING finger domain, C3HC4 (zinc finger)"/>
    <property type="match status" value="1"/>
</dbReference>
<dbReference type="InterPro" id="IPR018957">
    <property type="entry name" value="Znf_C3HC4_RING-type"/>
</dbReference>
<dbReference type="SMART" id="SM00184">
    <property type="entry name" value="RING"/>
    <property type="match status" value="1"/>
</dbReference>
<keyword evidence="10" id="KW-0862">Zinc</keyword>
<evidence type="ECO:0000256" key="11">
    <source>
        <dbReference type="ARBA" id="ARBA00022927"/>
    </source>
</evidence>
<keyword evidence="14" id="KW-0576">Peroxisome</keyword>
<evidence type="ECO:0000256" key="5">
    <source>
        <dbReference type="ARBA" id="ARBA00022679"/>
    </source>
</evidence>
<evidence type="ECO:0000256" key="15">
    <source>
        <dbReference type="PROSITE-ProRule" id="PRU00175"/>
    </source>
</evidence>
<keyword evidence="7" id="KW-0479">Metal-binding</keyword>
<reference evidence="17 18" key="1">
    <citation type="submission" date="2020-04" db="EMBL/GenBank/DDBJ databases">
        <title>Plant Genome Project.</title>
        <authorList>
            <person name="Zhang R.-G."/>
        </authorList>
    </citation>
    <scope>NUCLEOTIDE SEQUENCE [LARGE SCALE GENOMIC DNA]</scope>
    <source>
        <strain evidence="17">YNK0</strain>
        <tissue evidence="17">Leaf</tissue>
    </source>
</reference>
<dbReference type="InterPro" id="IPR001841">
    <property type="entry name" value="Znf_RING"/>
</dbReference>
<dbReference type="GO" id="GO:0016740">
    <property type="term" value="F:transferase activity"/>
    <property type="evidence" value="ECO:0007669"/>
    <property type="project" value="UniProtKB-KW"/>
</dbReference>
<dbReference type="EMBL" id="JABCRI010000015">
    <property type="protein sequence ID" value="KAF8393397.1"/>
    <property type="molecule type" value="Genomic_DNA"/>
</dbReference>
<evidence type="ECO:0000256" key="8">
    <source>
        <dbReference type="ARBA" id="ARBA00022771"/>
    </source>
</evidence>
<keyword evidence="5" id="KW-0808">Transferase</keyword>
<name>A0A834YXB8_TETSI</name>
<dbReference type="PROSITE" id="PS00518">
    <property type="entry name" value="ZF_RING_1"/>
    <property type="match status" value="1"/>
</dbReference>
<evidence type="ECO:0000256" key="4">
    <source>
        <dbReference type="ARBA" id="ARBA00022448"/>
    </source>
</evidence>
<evidence type="ECO:0000256" key="9">
    <source>
        <dbReference type="ARBA" id="ARBA00022786"/>
    </source>
</evidence>
<evidence type="ECO:0000256" key="14">
    <source>
        <dbReference type="ARBA" id="ARBA00023140"/>
    </source>
</evidence>
<dbReference type="InterPro" id="IPR017907">
    <property type="entry name" value="Znf_RING_CS"/>
</dbReference>
<dbReference type="OMA" id="MCYEMLL"/>
<keyword evidence="18" id="KW-1185">Reference proteome</keyword>
<gene>
    <name evidence="17" type="ORF">HHK36_021640</name>
</gene>
<evidence type="ECO:0000256" key="10">
    <source>
        <dbReference type="ARBA" id="ARBA00022833"/>
    </source>
</evidence>
<evidence type="ECO:0000256" key="13">
    <source>
        <dbReference type="ARBA" id="ARBA00023136"/>
    </source>
</evidence>
<evidence type="ECO:0000313" key="18">
    <source>
        <dbReference type="Proteomes" id="UP000655225"/>
    </source>
</evidence>
<keyword evidence="6" id="KW-0812">Transmembrane</keyword>
<organism evidence="17 18">
    <name type="scientific">Tetracentron sinense</name>
    <name type="common">Spur-leaf</name>
    <dbReference type="NCBI Taxonomy" id="13715"/>
    <lineage>
        <taxon>Eukaryota</taxon>
        <taxon>Viridiplantae</taxon>
        <taxon>Streptophyta</taxon>
        <taxon>Embryophyta</taxon>
        <taxon>Tracheophyta</taxon>
        <taxon>Spermatophyta</taxon>
        <taxon>Magnoliopsida</taxon>
        <taxon>Trochodendrales</taxon>
        <taxon>Trochodendraceae</taxon>
        <taxon>Tetracentron</taxon>
    </lineage>
</organism>
<evidence type="ECO:0000259" key="16">
    <source>
        <dbReference type="PROSITE" id="PS50089"/>
    </source>
</evidence>
<dbReference type="AlphaFoldDB" id="A0A834YXB8"/>
<dbReference type="PANTHER" id="PTHR48178">
    <property type="entry name" value="PEROXISOME BIOGENESIS FACTOR 2"/>
    <property type="match status" value="1"/>
</dbReference>
<keyword evidence="9" id="KW-0833">Ubl conjugation pathway</keyword>
<evidence type="ECO:0000313" key="17">
    <source>
        <dbReference type="EMBL" id="KAF8393397.1"/>
    </source>
</evidence>
<evidence type="ECO:0000256" key="1">
    <source>
        <dbReference type="ARBA" id="ARBA00004585"/>
    </source>
</evidence>
<protein>
    <recommendedName>
        <fullName evidence="16">RING-type domain-containing protein</fullName>
    </recommendedName>
</protein>
<sequence length="100" mass="11071">MREMLLLLIPLLNSSSIKKFLLPFSKDKSSGSAGDEAACPICLANPTIPFLALPCQHSYCYYCLRTRCAAALTFRCSRCNEPVIAMQRHGGVIDIKNPKH</sequence>
<dbReference type="PANTHER" id="PTHR48178:SF1">
    <property type="entry name" value="PEROXISOME BIOGENESIS FACTOR 2"/>
    <property type="match status" value="1"/>
</dbReference>
<keyword evidence="11" id="KW-0653">Protein transport</keyword>
<dbReference type="OrthoDB" id="1738866at2759"/>
<dbReference type="Proteomes" id="UP000655225">
    <property type="component" value="Unassembled WGS sequence"/>
</dbReference>
<feature type="domain" description="RING-type" evidence="16">
    <location>
        <begin position="39"/>
        <end position="80"/>
    </location>
</feature>
<dbReference type="GO" id="GO:0005778">
    <property type="term" value="C:peroxisomal membrane"/>
    <property type="evidence" value="ECO:0007669"/>
    <property type="project" value="UniProtKB-SubCell"/>
</dbReference>
<comment type="pathway">
    <text evidence="2">Protein modification; protein ubiquitination.</text>
</comment>
<comment type="subcellular location">
    <subcellularLocation>
        <location evidence="1">Peroxisome membrane</location>
        <topology evidence="1">Multi-pass membrane protein</topology>
    </subcellularLocation>
</comment>
<dbReference type="Pfam" id="PF00097">
    <property type="entry name" value="zf-C3HC4"/>
    <property type="match status" value="1"/>
</dbReference>
<comment type="caution">
    <text evidence="17">The sequence shown here is derived from an EMBL/GenBank/DDBJ whole genome shotgun (WGS) entry which is preliminary data.</text>
</comment>
<evidence type="ECO:0000256" key="2">
    <source>
        <dbReference type="ARBA" id="ARBA00004906"/>
    </source>
</evidence>
<evidence type="ECO:0000256" key="12">
    <source>
        <dbReference type="ARBA" id="ARBA00022989"/>
    </source>
</evidence>
<keyword evidence="13" id="KW-0472">Membrane</keyword>
<dbReference type="InterPro" id="IPR025654">
    <property type="entry name" value="PEX2/10"/>
</dbReference>
<dbReference type="PROSITE" id="PS50089">
    <property type="entry name" value="ZF_RING_2"/>
    <property type="match status" value="1"/>
</dbReference>
<dbReference type="GO" id="GO:0008270">
    <property type="term" value="F:zinc ion binding"/>
    <property type="evidence" value="ECO:0007669"/>
    <property type="project" value="UniProtKB-KW"/>
</dbReference>
<keyword evidence="4" id="KW-0813">Transport</keyword>
<evidence type="ECO:0000256" key="3">
    <source>
        <dbReference type="ARBA" id="ARBA00008704"/>
    </source>
</evidence>
<keyword evidence="12" id="KW-1133">Transmembrane helix</keyword>
<comment type="similarity">
    <text evidence="3">Belongs to the pex2/pex10/pex12 family.</text>
</comment>